<organism evidence="3 4">
    <name type="scientific">Cyclocybe aegerita</name>
    <name type="common">Black poplar mushroom</name>
    <name type="synonym">Agrocybe aegerita</name>
    <dbReference type="NCBI Taxonomy" id="1973307"/>
    <lineage>
        <taxon>Eukaryota</taxon>
        <taxon>Fungi</taxon>
        <taxon>Dikarya</taxon>
        <taxon>Basidiomycota</taxon>
        <taxon>Agaricomycotina</taxon>
        <taxon>Agaricomycetes</taxon>
        <taxon>Agaricomycetidae</taxon>
        <taxon>Agaricales</taxon>
        <taxon>Agaricineae</taxon>
        <taxon>Bolbitiaceae</taxon>
        <taxon>Cyclocybe</taxon>
    </lineage>
</organism>
<feature type="region of interest" description="Disordered" evidence="1">
    <location>
        <begin position="319"/>
        <end position="363"/>
    </location>
</feature>
<feature type="compositionally biased region" description="Basic residues" evidence="1">
    <location>
        <begin position="337"/>
        <end position="346"/>
    </location>
</feature>
<feature type="region of interest" description="Disordered" evidence="1">
    <location>
        <begin position="223"/>
        <end position="243"/>
    </location>
</feature>
<dbReference type="Gene3D" id="4.10.240.10">
    <property type="entry name" value="Zn(2)-C6 fungal-type DNA-binding domain"/>
    <property type="match status" value="1"/>
</dbReference>
<proteinExistence type="predicted"/>
<dbReference type="GO" id="GO:0008270">
    <property type="term" value="F:zinc ion binding"/>
    <property type="evidence" value="ECO:0007669"/>
    <property type="project" value="InterPro"/>
</dbReference>
<dbReference type="InterPro" id="IPR036864">
    <property type="entry name" value="Zn2-C6_fun-type_DNA-bd_sf"/>
</dbReference>
<feature type="region of interest" description="Disordered" evidence="1">
    <location>
        <begin position="122"/>
        <end position="162"/>
    </location>
</feature>
<evidence type="ECO:0000313" key="3">
    <source>
        <dbReference type="EMBL" id="CAA7270627.1"/>
    </source>
</evidence>
<reference evidence="3 4" key="1">
    <citation type="submission" date="2020-01" db="EMBL/GenBank/DDBJ databases">
        <authorList>
            <person name="Gupta K D."/>
        </authorList>
    </citation>
    <scope>NUCLEOTIDE SEQUENCE [LARGE SCALE GENOMIC DNA]</scope>
</reference>
<sequence>MTRDEPEDQHQSKRKRRRQNDTDLTDEDMKLRQKFFQLQKNWEGIEQYLAEYPQCDECIGRKIKCDRRQDSPACNTCRKRKVRCPAPAQFAGWKFSPDEKGRALVAAEYDRLAPRYVRKTFDLQDSPSRSPSPSASTSAIRVGAGVERQPPTASLTHSPPGLATRRNAAMAMEEELQTAKRHVLRLQAELDNIRAATEQARRGQQTAEQELADMRRELEELRGHVRSNAPPPEEGPVHGRSSQEEIRCMGEQLKDSQDKVAEATENWQRLITSCTNAIVPLRVQIQSLGAPGKEALAILDSFAVTVTRHLYAQDPTHKTYFQGTDVDPVSTPVVRPPRSRIQSRKRRQEDSDTGGPSSNSEHQ</sequence>
<dbReference type="CDD" id="cd00067">
    <property type="entry name" value="GAL4"/>
    <property type="match status" value="1"/>
</dbReference>
<name>A0A8S0WT75_CYCAE</name>
<dbReference type="InterPro" id="IPR001138">
    <property type="entry name" value="Zn2Cys6_DnaBD"/>
</dbReference>
<gene>
    <name evidence="3" type="ORF">AAE3_LOCUS12848</name>
</gene>
<accession>A0A8S0WT75</accession>
<dbReference type="AlphaFoldDB" id="A0A8S0WT75"/>
<feature type="compositionally biased region" description="Polar residues" evidence="1">
    <location>
        <begin position="354"/>
        <end position="363"/>
    </location>
</feature>
<dbReference type="PROSITE" id="PS50048">
    <property type="entry name" value="ZN2_CY6_FUNGAL_2"/>
    <property type="match status" value="1"/>
</dbReference>
<dbReference type="Proteomes" id="UP000467700">
    <property type="component" value="Unassembled WGS sequence"/>
</dbReference>
<protein>
    <recommendedName>
        <fullName evidence="2">Zn(2)-C6 fungal-type domain-containing protein</fullName>
    </recommendedName>
</protein>
<dbReference type="GO" id="GO:0000981">
    <property type="term" value="F:DNA-binding transcription factor activity, RNA polymerase II-specific"/>
    <property type="evidence" value="ECO:0007669"/>
    <property type="project" value="InterPro"/>
</dbReference>
<evidence type="ECO:0000313" key="4">
    <source>
        <dbReference type="Proteomes" id="UP000467700"/>
    </source>
</evidence>
<evidence type="ECO:0000259" key="2">
    <source>
        <dbReference type="PROSITE" id="PS50048"/>
    </source>
</evidence>
<keyword evidence="4" id="KW-1185">Reference proteome</keyword>
<feature type="compositionally biased region" description="Low complexity" evidence="1">
    <location>
        <begin position="126"/>
        <end position="138"/>
    </location>
</feature>
<feature type="region of interest" description="Disordered" evidence="1">
    <location>
        <begin position="1"/>
        <end position="26"/>
    </location>
</feature>
<feature type="domain" description="Zn(2)-C6 fungal-type" evidence="2">
    <location>
        <begin position="54"/>
        <end position="84"/>
    </location>
</feature>
<comment type="caution">
    <text evidence="3">The sequence shown here is derived from an EMBL/GenBank/DDBJ whole genome shotgun (WGS) entry which is preliminary data.</text>
</comment>
<feature type="compositionally biased region" description="Low complexity" evidence="1">
    <location>
        <begin position="324"/>
        <end position="333"/>
    </location>
</feature>
<dbReference type="EMBL" id="CACVBS010000092">
    <property type="protein sequence ID" value="CAA7270627.1"/>
    <property type="molecule type" value="Genomic_DNA"/>
</dbReference>
<feature type="compositionally biased region" description="Basic and acidic residues" evidence="1">
    <location>
        <begin position="1"/>
        <end position="11"/>
    </location>
</feature>
<evidence type="ECO:0000256" key="1">
    <source>
        <dbReference type="SAM" id="MobiDB-lite"/>
    </source>
</evidence>